<feature type="transmembrane region" description="Helical" evidence="1">
    <location>
        <begin position="149"/>
        <end position="169"/>
    </location>
</feature>
<reference evidence="2 3" key="1">
    <citation type="submission" date="2017-04" db="EMBL/GenBank/DDBJ databases">
        <authorList>
            <person name="Varghese N."/>
            <person name="Submissions S."/>
        </authorList>
    </citation>
    <scope>NUCLEOTIDE SEQUENCE [LARGE SCALE GENOMIC DNA]</scope>
    <source>
        <strain evidence="2 3">VKM Ac-1784</strain>
    </source>
</reference>
<gene>
    <name evidence="2" type="ORF">SAMN06295909_2508</name>
</gene>
<feature type="transmembrane region" description="Helical" evidence="1">
    <location>
        <begin position="94"/>
        <end position="114"/>
    </location>
</feature>
<organism evidence="2 3">
    <name type="scientific">Plantibacter elymi</name>
    <name type="common">nom. nud.</name>
    <dbReference type="NCBI Taxonomy" id="199708"/>
    <lineage>
        <taxon>Bacteria</taxon>
        <taxon>Bacillati</taxon>
        <taxon>Actinomycetota</taxon>
        <taxon>Actinomycetes</taxon>
        <taxon>Micrococcales</taxon>
        <taxon>Microbacteriaceae</taxon>
        <taxon>Plantibacter</taxon>
    </lineage>
</organism>
<accession>A0ABY1REI1</accession>
<sequence length="352" mass="37858">MSSETFAFLAASVMVAGSCALLFVADSRRAFSGRYMNLWLTASMLVVLCAASYLTEAELDHPSLVVALANGAMVGAVGFVWLGCRSFNQVPFRFGWVGVAVLLIMLLTVLQSSLGSNWSGMFPKMLGLSAFSALTAIESRRGAFGSFRVSWVMTIAHALYASYAGARAAVLGLRGHDDVVFENYFSVEVMTILSLVFALVNTIVLVFVRIEELVARRGNGAPGCYTSLRRLATLHRQLAGSVVLGVEILDFRVIRHAYGVAHAQELVTRLFYCVLECRPDALAIASDRGGVVSVLLAEPHVHDDFFTALRSEYLAQSSGLADGYASTLRITVSTANDEARLRQNGAVPPAAG</sequence>
<evidence type="ECO:0008006" key="4">
    <source>
        <dbReference type="Google" id="ProtNLM"/>
    </source>
</evidence>
<keyword evidence="1" id="KW-0472">Membrane</keyword>
<dbReference type="EMBL" id="FXWJ01000003">
    <property type="protein sequence ID" value="SMQ71248.1"/>
    <property type="molecule type" value="Genomic_DNA"/>
</dbReference>
<dbReference type="Proteomes" id="UP000194464">
    <property type="component" value="Unassembled WGS sequence"/>
</dbReference>
<feature type="transmembrane region" description="Helical" evidence="1">
    <location>
        <begin position="6"/>
        <end position="25"/>
    </location>
</feature>
<keyword evidence="1" id="KW-0812">Transmembrane</keyword>
<evidence type="ECO:0000313" key="2">
    <source>
        <dbReference type="EMBL" id="SMQ71248.1"/>
    </source>
</evidence>
<proteinExistence type="predicted"/>
<keyword evidence="1" id="KW-1133">Transmembrane helix</keyword>
<feature type="transmembrane region" description="Helical" evidence="1">
    <location>
        <begin position="120"/>
        <end position="137"/>
    </location>
</feature>
<feature type="transmembrane region" description="Helical" evidence="1">
    <location>
        <begin position="61"/>
        <end position="82"/>
    </location>
</feature>
<protein>
    <recommendedName>
        <fullName evidence="4">GGDEF domain-containing protein</fullName>
    </recommendedName>
</protein>
<comment type="caution">
    <text evidence="2">The sequence shown here is derived from an EMBL/GenBank/DDBJ whole genome shotgun (WGS) entry which is preliminary data.</text>
</comment>
<evidence type="ECO:0000256" key="1">
    <source>
        <dbReference type="SAM" id="Phobius"/>
    </source>
</evidence>
<feature type="transmembrane region" description="Helical" evidence="1">
    <location>
        <begin position="37"/>
        <end position="55"/>
    </location>
</feature>
<evidence type="ECO:0000313" key="3">
    <source>
        <dbReference type="Proteomes" id="UP000194464"/>
    </source>
</evidence>
<dbReference type="RefSeq" id="WP_086474267.1">
    <property type="nucleotide sequence ID" value="NZ_FXWJ01000003.1"/>
</dbReference>
<feature type="transmembrane region" description="Helical" evidence="1">
    <location>
        <begin position="189"/>
        <end position="208"/>
    </location>
</feature>
<name>A0ABY1REI1_9MICO</name>
<keyword evidence="3" id="KW-1185">Reference proteome</keyword>